<dbReference type="PANTHER" id="PTHR11203">
    <property type="entry name" value="CLEAVAGE AND POLYADENYLATION SPECIFICITY FACTOR FAMILY MEMBER"/>
    <property type="match status" value="1"/>
</dbReference>
<keyword evidence="6" id="KW-1185">Reference proteome</keyword>
<evidence type="ECO:0000259" key="3">
    <source>
        <dbReference type="SMART" id="SM00849"/>
    </source>
</evidence>
<dbReference type="Gene3D" id="3.40.50.10890">
    <property type="match status" value="1"/>
</dbReference>
<feature type="domain" description="Beta-Casp" evidence="4">
    <location>
        <begin position="258"/>
        <end position="379"/>
    </location>
</feature>
<dbReference type="Gene3D" id="3.60.15.10">
    <property type="entry name" value="Ribonuclease Z/Hydroxyacylglutathione hydrolase-like"/>
    <property type="match status" value="1"/>
</dbReference>
<evidence type="ECO:0000256" key="1">
    <source>
        <dbReference type="ARBA" id="ARBA00022801"/>
    </source>
</evidence>
<feature type="domain" description="Metallo-beta-lactamase" evidence="3">
    <location>
        <begin position="15"/>
        <end position="230"/>
    </location>
</feature>
<evidence type="ECO:0000313" key="5">
    <source>
        <dbReference type="EMBL" id="QYO77048.1"/>
    </source>
</evidence>
<dbReference type="Pfam" id="PF00753">
    <property type="entry name" value="Lactamase_B"/>
    <property type="match status" value="1"/>
</dbReference>
<dbReference type="SMART" id="SM00849">
    <property type="entry name" value="Lactamase_B"/>
    <property type="match status" value="1"/>
</dbReference>
<proteinExistence type="predicted"/>
<dbReference type="InterPro" id="IPR011108">
    <property type="entry name" value="RMMBL"/>
</dbReference>
<dbReference type="InterPro" id="IPR001279">
    <property type="entry name" value="Metallo-B-lactamas"/>
</dbReference>
<dbReference type="SUPFAM" id="SSF56281">
    <property type="entry name" value="Metallo-hydrolase/oxidoreductase"/>
    <property type="match status" value="1"/>
</dbReference>
<dbReference type="PANTHER" id="PTHR11203:SF37">
    <property type="entry name" value="INTEGRATOR COMPLEX SUBUNIT 11"/>
    <property type="match status" value="1"/>
</dbReference>
<dbReference type="Pfam" id="PF07521">
    <property type="entry name" value="RMMBL"/>
    <property type="match status" value="1"/>
</dbReference>
<gene>
    <name evidence="5" type="ORF">K1X15_00090</name>
</gene>
<name>A0ABX8WDU0_9HYPH</name>
<dbReference type="InterPro" id="IPR036866">
    <property type="entry name" value="RibonucZ/Hydroxyglut_hydro"/>
</dbReference>
<protein>
    <submittedName>
        <fullName evidence="5">MBL fold metallo-hydrolase</fullName>
    </submittedName>
</protein>
<evidence type="ECO:0000256" key="2">
    <source>
        <dbReference type="SAM" id="MobiDB-lite"/>
    </source>
</evidence>
<dbReference type="InterPro" id="IPR050698">
    <property type="entry name" value="MBL"/>
</dbReference>
<organism evidence="5 6">
    <name type="scientific">Devosia salina</name>
    <dbReference type="NCBI Taxonomy" id="2860336"/>
    <lineage>
        <taxon>Bacteria</taxon>
        <taxon>Pseudomonadati</taxon>
        <taxon>Pseudomonadota</taxon>
        <taxon>Alphaproteobacteria</taxon>
        <taxon>Hyphomicrobiales</taxon>
        <taxon>Devosiaceae</taxon>
        <taxon>Devosia</taxon>
    </lineage>
</organism>
<dbReference type="EMBL" id="CP080590">
    <property type="protein sequence ID" value="QYO77048.1"/>
    <property type="molecule type" value="Genomic_DNA"/>
</dbReference>
<dbReference type="CDD" id="cd16295">
    <property type="entry name" value="TTHA0252-CPSF-like_MBL-fold"/>
    <property type="match status" value="1"/>
</dbReference>
<accession>A0ABX8WDU0</accession>
<dbReference type="SMART" id="SM01027">
    <property type="entry name" value="Beta-Casp"/>
    <property type="match status" value="1"/>
</dbReference>
<dbReference type="InterPro" id="IPR022712">
    <property type="entry name" value="Beta_Casp"/>
</dbReference>
<sequence>MTVTLHFHGAAGTVTGSCYRVVHPGGQFLVDCGLFQGNKSVRELNLKPTPFDPKSIDFLLLTHAHIDHVGLTPKLYAQGWRGPMWMTAPTAGLLEYMLPDGAGIQESEAERETRKRSRRGDEPVKPLYTMADAEEALEHRRTCNYEEWIEPGPGVRARYWNAGHIIGSASIEVEVKDSNGKPVRLMFSGDIGPDEKVFYKEPEGPSGFDYILSESTYGGRERPPYTLETRREALRTEIQDAMHRGGNLIIPTFAVERSQELLHDIGVLIKSGEIDPRLVVLDSPLASKVTGVYRKYAKMFEDTELTADELFNDERFRIIEAVEDSKALNQVKGGAIIMSASGMADAGRIKHHLRNNLIRANATVLFVGYQAPGTLGQIILSGAREVRIHGTLVPVRATIRSLGNYSAHADHSELMDWIAHRLPAHGALFLTHGEDEERHALREALLQTGKLGGDQVIMPQLDDYFELTVSGVAAAKAPPARRVDLRQLPSDWHNVFSDFTIRLSQRLHELPDADKLELMTALQARLSDLGAKPSPRGHPTPVTPVETSGYDE</sequence>
<dbReference type="Proteomes" id="UP000825799">
    <property type="component" value="Chromosome"/>
</dbReference>
<feature type="region of interest" description="Disordered" evidence="2">
    <location>
        <begin position="528"/>
        <end position="552"/>
    </location>
</feature>
<dbReference type="Pfam" id="PF10996">
    <property type="entry name" value="Beta-Casp"/>
    <property type="match status" value="1"/>
</dbReference>
<evidence type="ECO:0000259" key="4">
    <source>
        <dbReference type="SMART" id="SM01027"/>
    </source>
</evidence>
<evidence type="ECO:0000313" key="6">
    <source>
        <dbReference type="Proteomes" id="UP000825799"/>
    </source>
</evidence>
<reference evidence="5 6" key="1">
    <citation type="submission" date="2021-08" db="EMBL/GenBank/DDBJ databases">
        <title>Devosia salina sp. nov., isolated from the South China Sea sediment.</title>
        <authorList>
            <person name="Zhou Z."/>
        </authorList>
    </citation>
    <scope>NUCLEOTIDE SEQUENCE [LARGE SCALE GENOMIC DNA]</scope>
    <source>
        <strain evidence="5 6">SCS-3</strain>
    </source>
</reference>
<dbReference type="RefSeq" id="WP_220305510.1">
    <property type="nucleotide sequence ID" value="NZ_CP080590.1"/>
</dbReference>
<keyword evidence="1" id="KW-0378">Hydrolase</keyword>